<reference evidence="6 7" key="1">
    <citation type="submission" date="2019-03" db="EMBL/GenBank/DDBJ databases">
        <title>Complete genome sequence of Paenisporosarcina antarctica CGMCC 1.6503T.</title>
        <authorList>
            <person name="Rong J.-C."/>
            <person name="Chi N.-Y."/>
            <person name="Zhang Q.-F."/>
        </authorList>
    </citation>
    <scope>NUCLEOTIDE SEQUENCE [LARGE SCALE GENOMIC DNA]</scope>
    <source>
        <strain evidence="6 7">CGMCC 1.6503</strain>
    </source>
</reference>
<dbReference type="CDD" id="cd05401">
    <property type="entry name" value="NT_GlnE_GlnD_like"/>
    <property type="match status" value="1"/>
</dbReference>
<dbReference type="InterPro" id="IPR018490">
    <property type="entry name" value="cNMP-bd_dom_sf"/>
</dbReference>
<dbReference type="CDD" id="cd00038">
    <property type="entry name" value="CAP_ED"/>
    <property type="match status" value="1"/>
</dbReference>
<dbReference type="InterPro" id="IPR043519">
    <property type="entry name" value="NT_sf"/>
</dbReference>
<dbReference type="PANTHER" id="PTHR43080:SF2">
    <property type="entry name" value="CBS DOMAIN-CONTAINING PROTEIN"/>
    <property type="match status" value="1"/>
</dbReference>
<evidence type="ECO:0000313" key="7">
    <source>
        <dbReference type="Proteomes" id="UP000294292"/>
    </source>
</evidence>
<protein>
    <submittedName>
        <fullName evidence="6">CBS domain-containing protein</fullName>
    </submittedName>
</protein>
<dbReference type="OrthoDB" id="9810963at2"/>
<dbReference type="Gene3D" id="3.10.580.10">
    <property type="entry name" value="CBS-domain"/>
    <property type="match status" value="1"/>
</dbReference>
<keyword evidence="7" id="KW-1185">Reference proteome</keyword>
<dbReference type="SMART" id="SM00116">
    <property type="entry name" value="CBS"/>
    <property type="match status" value="2"/>
</dbReference>
<dbReference type="RefSeq" id="WP_134208000.1">
    <property type="nucleotide sequence ID" value="NZ_CP038015.1"/>
</dbReference>
<dbReference type="Pfam" id="PF00571">
    <property type="entry name" value="CBS"/>
    <property type="match status" value="2"/>
</dbReference>
<evidence type="ECO:0000259" key="5">
    <source>
        <dbReference type="PROSITE" id="PS51371"/>
    </source>
</evidence>
<dbReference type="InterPro" id="IPR046342">
    <property type="entry name" value="CBS_dom_sf"/>
</dbReference>
<evidence type="ECO:0000313" key="6">
    <source>
        <dbReference type="EMBL" id="QBP39705.1"/>
    </source>
</evidence>
<dbReference type="InterPro" id="IPR018821">
    <property type="entry name" value="DUF294_put_nucleoTrafse_sb-bd"/>
</dbReference>
<dbReference type="AlphaFoldDB" id="A0A4V1AML6"/>
<dbReference type="InterPro" id="IPR005105">
    <property type="entry name" value="GlnD_Uridyltrans_N"/>
</dbReference>
<evidence type="ECO:0000256" key="1">
    <source>
        <dbReference type="ARBA" id="ARBA00023122"/>
    </source>
</evidence>
<dbReference type="InterPro" id="IPR051257">
    <property type="entry name" value="Diverse_CBS-Domain"/>
</dbReference>
<dbReference type="Gene3D" id="2.60.120.10">
    <property type="entry name" value="Jelly Rolls"/>
    <property type="match status" value="1"/>
</dbReference>
<dbReference type="PROSITE" id="PS51371">
    <property type="entry name" value="CBS"/>
    <property type="match status" value="1"/>
</dbReference>
<keyword evidence="2" id="KW-0010">Activator</keyword>
<evidence type="ECO:0000256" key="3">
    <source>
        <dbReference type="PROSITE-ProRule" id="PRU00703"/>
    </source>
</evidence>
<dbReference type="Proteomes" id="UP000294292">
    <property type="component" value="Chromosome"/>
</dbReference>
<dbReference type="Pfam" id="PF10335">
    <property type="entry name" value="DUF294_C"/>
    <property type="match status" value="1"/>
</dbReference>
<dbReference type="Pfam" id="PF03445">
    <property type="entry name" value="DUF294"/>
    <property type="match status" value="1"/>
</dbReference>
<keyword evidence="1 3" id="KW-0129">CBS domain</keyword>
<dbReference type="Pfam" id="PF00027">
    <property type="entry name" value="cNMP_binding"/>
    <property type="match status" value="1"/>
</dbReference>
<name>A0A4V1AML6_9BACL</name>
<dbReference type="InterPro" id="IPR014710">
    <property type="entry name" value="RmlC-like_jellyroll"/>
</dbReference>
<dbReference type="GO" id="GO:0008773">
    <property type="term" value="F:[protein-PII] uridylyltransferase activity"/>
    <property type="evidence" value="ECO:0007669"/>
    <property type="project" value="InterPro"/>
</dbReference>
<dbReference type="InterPro" id="IPR000644">
    <property type="entry name" value="CBS_dom"/>
</dbReference>
<dbReference type="KEGG" id="panc:E2636_00370"/>
<gene>
    <name evidence="6" type="ORF">E2636_00370</name>
</gene>
<dbReference type="SUPFAM" id="SSF51206">
    <property type="entry name" value="cAMP-binding domain-like"/>
    <property type="match status" value="1"/>
</dbReference>
<proteinExistence type="predicted"/>
<feature type="domain" description="CBS" evidence="5">
    <location>
        <begin position="236"/>
        <end position="302"/>
    </location>
</feature>
<dbReference type="InterPro" id="IPR000595">
    <property type="entry name" value="cNMP-bd_dom"/>
</dbReference>
<dbReference type="PROSITE" id="PS50042">
    <property type="entry name" value="CNMP_BINDING_3"/>
    <property type="match status" value="1"/>
</dbReference>
<dbReference type="PANTHER" id="PTHR43080">
    <property type="entry name" value="CBS DOMAIN-CONTAINING PROTEIN CBSX3, MITOCHONDRIAL"/>
    <property type="match status" value="1"/>
</dbReference>
<dbReference type="SUPFAM" id="SSF81301">
    <property type="entry name" value="Nucleotidyltransferase"/>
    <property type="match status" value="1"/>
</dbReference>
<dbReference type="EMBL" id="CP038015">
    <property type="protein sequence ID" value="QBP39705.1"/>
    <property type="molecule type" value="Genomic_DNA"/>
</dbReference>
<accession>A0A4V1AML6</accession>
<evidence type="ECO:0000256" key="2">
    <source>
        <dbReference type="ARBA" id="ARBA00023159"/>
    </source>
</evidence>
<evidence type="ECO:0000259" key="4">
    <source>
        <dbReference type="PROSITE" id="PS50042"/>
    </source>
</evidence>
<feature type="domain" description="Cyclic nucleotide-binding" evidence="4">
    <location>
        <begin position="23"/>
        <end position="132"/>
    </location>
</feature>
<organism evidence="6 7">
    <name type="scientific">Paenisporosarcina antarctica</name>
    <dbReference type="NCBI Taxonomy" id="417367"/>
    <lineage>
        <taxon>Bacteria</taxon>
        <taxon>Bacillati</taxon>
        <taxon>Bacillota</taxon>
        <taxon>Bacilli</taxon>
        <taxon>Bacillales</taxon>
        <taxon>Caryophanaceae</taxon>
        <taxon>Paenisporosarcina</taxon>
    </lineage>
</organism>
<sequence length="634" mass="72899">MEKTFRQPSNGKSIKDFVKNTPLFKGRNQLEFDQLYGRCEERQYDKGVLIANARKKRAGILLVTSGLAEVYAAGYQHEREVLELAGPGGIIGLASLSNMLKIQQKPPNTVEIQALETTLGLFLPYDVVKEMLEEHEIQRYFLEKVVFRLQDVYQSFTEQLQQSSFMDSQKKVFQRVQDMMSSPLLMLPPSSSMLDGIQFMYKEGLSAVVCLDSYSSQSLVVSMREIISAIAQEKPMTTKLLEIVGKESITIKRSAYYYEALSIFQKNPTLRHVIVVDEMEAPVGMLTLSDVLKQRHRSIQQVMANIDHLDETSVEEVSQKVKQVSSQLLEERESIRLIVSTMTPIYDEIVKKSIELAQQRLLKENGLTTPCEFVFYQMGSAGRGEQLLMTDQDHFLVYEKSTKAIDDYFKQLADEIVRLLEMVGFKRCDGDMMASNKIWRGSLADWQQRIHRWTINTTTQNTLYAYNFFAMRWVSGDRSLHHDFMNAINEELERSGILLLQMARELKGTIIPSLDHRILSFILREGKEIDLKLRVLFPFHHSLQLICLKNKIVDGSTFEKLESLRELNRFDDSTLEELKESADYVLMVTLQQKLLVGNSKVQIDKLTSREKALLSRALTVLREFQMTVLRDMGV</sequence>
<dbReference type="SUPFAM" id="SSF54631">
    <property type="entry name" value="CBS-domain pair"/>
    <property type="match status" value="1"/>
</dbReference>